<dbReference type="EMBL" id="MU795808">
    <property type="protein sequence ID" value="KAJ3804788.1"/>
    <property type="molecule type" value="Genomic_DNA"/>
</dbReference>
<evidence type="ECO:0000313" key="2">
    <source>
        <dbReference type="Proteomes" id="UP001163835"/>
    </source>
</evidence>
<sequence length="397" mass="44941">MPSLTRTPLVLRVLSQHPYHLENECLTPCVQLVESQLDASHQENSTLTSALRDTSISLEDQQQELEQLRTSACLLAEQEVAYDCLSDQMWSLVHALPGPPEWSLLEKLQELEEDLQLEKWLVQQQSLVDKTNSLAICQQQRIESLQEEVHCFCERALFVEKMVCKYLEEGSYSVSLPSLAKVEGKLNTTLASLCCVATFAHQLYCSNPSSVFHQHNWYVGVLIEAVISFFCCGLDSSDPDVVTHSFQIALQYMEAARHVHAELHFCSLSSVQWFFDNTAKREEGAYCLLLVHSQFPDNSLFLTVAQHAGFMASFKDSLEPLLHQHMFALDTALPHYGVGNWEDLVPAVPSLYLLMQRWEAMMLDYIHFVTDTPFPEAVMNAGPLGLNLLLPPYNCVE</sequence>
<accession>A0ACC1TJK6</accession>
<comment type="caution">
    <text evidence="1">The sequence shown here is derived from an EMBL/GenBank/DDBJ whole genome shotgun (WGS) entry which is preliminary data.</text>
</comment>
<organism evidence="1 2">
    <name type="scientific">Lentinula aff. lateritia</name>
    <dbReference type="NCBI Taxonomy" id="2804960"/>
    <lineage>
        <taxon>Eukaryota</taxon>
        <taxon>Fungi</taxon>
        <taxon>Dikarya</taxon>
        <taxon>Basidiomycota</taxon>
        <taxon>Agaricomycotina</taxon>
        <taxon>Agaricomycetes</taxon>
        <taxon>Agaricomycetidae</taxon>
        <taxon>Agaricales</taxon>
        <taxon>Marasmiineae</taxon>
        <taxon>Omphalotaceae</taxon>
        <taxon>Lentinula</taxon>
    </lineage>
</organism>
<name>A0ACC1TJK6_9AGAR</name>
<evidence type="ECO:0000313" key="1">
    <source>
        <dbReference type="EMBL" id="KAJ3804788.1"/>
    </source>
</evidence>
<gene>
    <name evidence="1" type="ORF">F5876DRAFT_82609</name>
</gene>
<keyword evidence="2" id="KW-1185">Reference proteome</keyword>
<reference evidence="1" key="1">
    <citation type="submission" date="2022-09" db="EMBL/GenBank/DDBJ databases">
        <title>A Global Phylogenomic Analysis of the Shiitake Genus Lentinula.</title>
        <authorList>
            <consortium name="DOE Joint Genome Institute"/>
            <person name="Sierra-Patev S."/>
            <person name="Min B."/>
            <person name="Naranjo-Ortiz M."/>
            <person name="Looney B."/>
            <person name="Konkel Z."/>
            <person name="Slot J.C."/>
            <person name="Sakamoto Y."/>
            <person name="Steenwyk J.L."/>
            <person name="Rokas A."/>
            <person name="Carro J."/>
            <person name="Camarero S."/>
            <person name="Ferreira P."/>
            <person name="Molpeceres G."/>
            <person name="Ruiz-Duenas F.J."/>
            <person name="Serrano A."/>
            <person name="Henrissat B."/>
            <person name="Drula E."/>
            <person name="Hughes K.W."/>
            <person name="Mata J.L."/>
            <person name="Ishikawa N.K."/>
            <person name="Vargas-Isla R."/>
            <person name="Ushijima S."/>
            <person name="Smith C.A."/>
            <person name="Ahrendt S."/>
            <person name="Andreopoulos W."/>
            <person name="He G."/>
            <person name="Labutti K."/>
            <person name="Lipzen A."/>
            <person name="Ng V."/>
            <person name="Riley R."/>
            <person name="Sandor L."/>
            <person name="Barry K."/>
            <person name="Martinez A.T."/>
            <person name="Xiao Y."/>
            <person name="Gibbons J.G."/>
            <person name="Terashima K."/>
            <person name="Grigoriev I.V."/>
            <person name="Hibbett D.S."/>
        </authorList>
    </citation>
    <scope>NUCLEOTIDE SEQUENCE</scope>
    <source>
        <strain evidence="1">TMI1499</strain>
    </source>
</reference>
<proteinExistence type="predicted"/>
<dbReference type="Proteomes" id="UP001163835">
    <property type="component" value="Unassembled WGS sequence"/>
</dbReference>
<protein>
    <submittedName>
        <fullName evidence="1">Uncharacterized protein</fullName>
    </submittedName>
</protein>